<dbReference type="OrthoDB" id="996720at2759"/>
<evidence type="ECO:0000256" key="1">
    <source>
        <dbReference type="ARBA" id="ARBA00010247"/>
    </source>
</evidence>
<organism evidence="7 8">
    <name type="scientific">Heligmosomoides polygyrus</name>
    <name type="common">Parasitic roundworm</name>
    <dbReference type="NCBI Taxonomy" id="6339"/>
    <lineage>
        <taxon>Eukaryota</taxon>
        <taxon>Metazoa</taxon>
        <taxon>Ecdysozoa</taxon>
        <taxon>Nematoda</taxon>
        <taxon>Chromadorea</taxon>
        <taxon>Rhabditida</taxon>
        <taxon>Rhabditina</taxon>
        <taxon>Rhabditomorpha</taxon>
        <taxon>Strongyloidea</taxon>
        <taxon>Heligmosomidae</taxon>
        <taxon>Heligmosomoides</taxon>
    </lineage>
</organism>
<reference evidence="8" key="2">
    <citation type="submission" date="2019-09" db="UniProtKB">
        <authorList>
            <consortium name="WormBaseParasite"/>
        </authorList>
    </citation>
    <scope>IDENTIFICATION</scope>
</reference>
<dbReference type="PANTHER" id="PTHR12884:SF0">
    <property type="entry name" value="60S RIBOSOMAL PROTEIN L29"/>
    <property type="match status" value="1"/>
</dbReference>
<proteinExistence type="inferred from homology"/>
<feature type="region of interest" description="Disordered" evidence="5">
    <location>
        <begin position="91"/>
        <end position="114"/>
    </location>
</feature>
<evidence type="ECO:0000313" key="8">
    <source>
        <dbReference type="WBParaSite" id="HPBE_0000024601-mRNA-1"/>
    </source>
</evidence>
<dbReference type="AlphaFoldDB" id="A0A183F2A8"/>
<dbReference type="PANTHER" id="PTHR12884">
    <property type="entry name" value="60S RIBOSOMAL PROTEIN L29"/>
    <property type="match status" value="1"/>
</dbReference>
<sequence length="145" mass="16937">MRNAEEELADRPRALQRSHAFLPAVCHRRKSCWEDRISGDRTKADAATVVVVVGRWIELRVRMSPYGRHERNRIPGRGGRELLTGQVIVQQHDQNHQNRKAHRNGIKKPKKQRFMSMQEVDQKFLKNLRFAKKNNKRHVKIGSSA</sequence>
<dbReference type="GO" id="GO:0002181">
    <property type="term" value="P:cytoplasmic translation"/>
    <property type="evidence" value="ECO:0007669"/>
    <property type="project" value="TreeGrafter"/>
</dbReference>
<gene>
    <name evidence="6" type="ORF">HPBE_LOCUS247</name>
</gene>
<evidence type="ECO:0000256" key="2">
    <source>
        <dbReference type="ARBA" id="ARBA00022980"/>
    </source>
</evidence>
<dbReference type="InterPro" id="IPR002673">
    <property type="entry name" value="Ribosomal_eL29"/>
</dbReference>
<feature type="compositionally biased region" description="Basic residues" evidence="5">
    <location>
        <begin position="97"/>
        <end position="113"/>
    </location>
</feature>
<accession>A0A3P7TF76</accession>
<keyword evidence="3 4" id="KW-0687">Ribonucleoprotein</keyword>
<keyword evidence="7" id="KW-1185">Reference proteome</keyword>
<dbReference type="GO" id="GO:0022625">
    <property type="term" value="C:cytosolic large ribosomal subunit"/>
    <property type="evidence" value="ECO:0007669"/>
    <property type="project" value="TreeGrafter"/>
</dbReference>
<dbReference type="EMBL" id="UZAH01000159">
    <property type="protein sequence ID" value="VDO18629.1"/>
    <property type="molecule type" value="Genomic_DNA"/>
</dbReference>
<name>A0A183F2A8_HELPZ</name>
<dbReference type="Proteomes" id="UP000050761">
    <property type="component" value="Unassembled WGS sequence"/>
</dbReference>
<dbReference type="WBParaSite" id="HPBE_0000024601-mRNA-1">
    <property type="protein sequence ID" value="HPBE_0000024601-mRNA-1"/>
    <property type="gene ID" value="HPBE_0000024601"/>
</dbReference>
<evidence type="ECO:0000313" key="6">
    <source>
        <dbReference type="EMBL" id="VDO18629.1"/>
    </source>
</evidence>
<protein>
    <recommendedName>
        <fullName evidence="4">60S ribosomal protein L29</fullName>
    </recommendedName>
</protein>
<evidence type="ECO:0000256" key="4">
    <source>
        <dbReference type="RuleBase" id="RU364026"/>
    </source>
</evidence>
<dbReference type="Pfam" id="PF01779">
    <property type="entry name" value="Ribosomal_L29e"/>
    <property type="match status" value="1"/>
</dbReference>
<comment type="similarity">
    <text evidence="1 4">Belongs to the eukaryotic ribosomal protein eL29 family.</text>
</comment>
<dbReference type="Gene3D" id="6.10.140.1730">
    <property type="match status" value="1"/>
</dbReference>
<dbReference type="GO" id="GO:0003735">
    <property type="term" value="F:structural constituent of ribosome"/>
    <property type="evidence" value="ECO:0007669"/>
    <property type="project" value="UniProtKB-UniRule"/>
</dbReference>
<keyword evidence="2 4" id="KW-0689">Ribosomal protein</keyword>
<evidence type="ECO:0000256" key="3">
    <source>
        <dbReference type="ARBA" id="ARBA00023274"/>
    </source>
</evidence>
<accession>A0A183F2A8</accession>
<evidence type="ECO:0000256" key="5">
    <source>
        <dbReference type="SAM" id="MobiDB-lite"/>
    </source>
</evidence>
<reference evidence="6 7" key="1">
    <citation type="submission" date="2018-11" db="EMBL/GenBank/DDBJ databases">
        <authorList>
            <consortium name="Pathogen Informatics"/>
        </authorList>
    </citation>
    <scope>NUCLEOTIDE SEQUENCE [LARGE SCALE GENOMIC DNA]</scope>
</reference>
<evidence type="ECO:0000313" key="7">
    <source>
        <dbReference type="Proteomes" id="UP000050761"/>
    </source>
</evidence>